<dbReference type="Proteomes" id="UP000278962">
    <property type="component" value="Unassembled WGS sequence"/>
</dbReference>
<evidence type="ECO:0000313" key="2">
    <source>
        <dbReference type="Proteomes" id="UP000278962"/>
    </source>
</evidence>
<comment type="caution">
    <text evidence="1">The sequence shown here is derived from an EMBL/GenBank/DDBJ whole genome shotgun (WGS) entry which is preliminary data.</text>
</comment>
<keyword evidence="2" id="KW-1185">Reference proteome</keyword>
<gene>
    <name evidence="1" type="ORF">C8N24_5895</name>
</gene>
<evidence type="ECO:0000313" key="1">
    <source>
        <dbReference type="EMBL" id="RKQ87863.1"/>
    </source>
</evidence>
<protein>
    <submittedName>
        <fullName evidence="1">Uncharacterized protein</fullName>
    </submittedName>
</protein>
<organism evidence="1 2">
    <name type="scientific">Solirubrobacter pauli</name>
    <dbReference type="NCBI Taxonomy" id="166793"/>
    <lineage>
        <taxon>Bacteria</taxon>
        <taxon>Bacillati</taxon>
        <taxon>Actinomycetota</taxon>
        <taxon>Thermoleophilia</taxon>
        <taxon>Solirubrobacterales</taxon>
        <taxon>Solirubrobacteraceae</taxon>
        <taxon>Solirubrobacter</taxon>
    </lineage>
</organism>
<dbReference type="EMBL" id="RBIL01000002">
    <property type="protein sequence ID" value="RKQ87863.1"/>
    <property type="molecule type" value="Genomic_DNA"/>
</dbReference>
<reference evidence="1 2" key="1">
    <citation type="submission" date="2018-10" db="EMBL/GenBank/DDBJ databases">
        <title>Genomic Encyclopedia of Archaeal and Bacterial Type Strains, Phase II (KMG-II): from individual species to whole genera.</title>
        <authorList>
            <person name="Goeker M."/>
        </authorList>
    </citation>
    <scope>NUCLEOTIDE SEQUENCE [LARGE SCALE GENOMIC DNA]</scope>
    <source>
        <strain evidence="1 2">DSM 14954</strain>
    </source>
</reference>
<accession>A0A660L7E8</accession>
<name>A0A660L7E8_9ACTN</name>
<sequence length="30" mass="3109">MNFTKTVQLVAFAALAVSSVALGAAAERRD</sequence>
<proteinExistence type="predicted"/>
<dbReference type="AlphaFoldDB" id="A0A660L7E8"/>